<keyword evidence="1" id="KW-1133">Transmembrane helix</keyword>
<feature type="transmembrane region" description="Helical" evidence="1">
    <location>
        <begin position="12"/>
        <end position="34"/>
    </location>
</feature>
<organism evidence="2 3">
    <name type="scientific">Neptunomonas concharum</name>
    <dbReference type="NCBI Taxonomy" id="1031538"/>
    <lineage>
        <taxon>Bacteria</taxon>
        <taxon>Pseudomonadati</taxon>
        <taxon>Pseudomonadota</taxon>
        <taxon>Gammaproteobacteria</taxon>
        <taxon>Oceanospirillales</taxon>
        <taxon>Oceanospirillaceae</taxon>
        <taxon>Neptunomonas</taxon>
    </lineage>
</organism>
<dbReference type="Proteomes" id="UP000324760">
    <property type="component" value="Chromosome"/>
</dbReference>
<evidence type="ECO:0000313" key="3">
    <source>
        <dbReference type="Proteomes" id="UP000324760"/>
    </source>
</evidence>
<accession>A0A5P1REB5</accession>
<reference evidence="2 3" key="1">
    <citation type="journal article" date="2019" name="Biochem. Eng. J.">
        <title>Metabolic engineering of the marine bacteria Neptunomonas concharum for the production of acetoin and meso-2,3-butanediol from acetate.</title>
        <authorList>
            <person name="Li W."/>
            <person name="Pu N."/>
            <person name="Liu C.-X."/>
            <person name="Yuan Q.-P."/>
            <person name="Li Z.-J."/>
        </authorList>
    </citation>
    <scope>NUCLEOTIDE SEQUENCE [LARGE SCALE GENOMIC DNA]</scope>
    <source>
        <strain evidence="2 3">JCM17730</strain>
    </source>
</reference>
<sequence>MSNRTFLTLHGIIYAAFAIVLFMLPETVWPLYGVKINDQYAFFLSQHTSIFLGGLAAVSFLLRDIEHTPTQIQLLKALLITNLLGVLITGYAGVLGIFTGFGWSDPAFFATLTALSLVQLKKQATQH</sequence>
<dbReference type="RefSeq" id="WP_138986739.1">
    <property type="nucleotide sequence ID" value="NZ_CP043869.1"/>
</dbReference>
<keyword evidence="3" id="KW-1185">Reference proteome</keyword>
<protein>
    <submittedName>
        <fullName evidence="2">Uncharacterized protein</fullName>
    </submittedName>
</protein>
<dbReference type="KEGG" id="ncu:F0U83_13320"/>
<name>A0A5P1REB5_9GAMM</name>
<keyword evidence="1" id="KW-0472">Membrane</keyword>
<evidence type="ECO:0000313" key="2">
    <source>
        <dbReference type="EMBL" id="QEQ97621.1"/>
    </source>
</evidence>
<dbReference type="AlphaFoldDB" id="A0A5P1REB5"/>
<proteinExistence type="predicted"/>
<evidence type="ECO:0000256" key="1">
    <source>
        <dbReference type="SAM" id="Phobius"/>
    </source>
</evidence>
<keyword evidence="1" id="KW-0812">Transmembrane</keyword>
<dbReference type="OrthoDB" id="1162181at2"/>
<feature type="transmembrane region" description="Helical" evidence="1">
    <location>
        <begin position="40"/>
        <end position="62"/>
    </location>
</feature>
<dbReference type="EMBL" id="CP043869">
    <property type="protein sequence ID" value="QEQ97621.1"/>
    <property type="molecule type" value="Genomic_DNA"/>
</dbReference>
<gene>
    <name evidence="2" type="ORF">F0U83_13320</name>
</gene>
<feature type="transmembrane region" description="Helical" evidence="1">
    <location>
        <begin position="74"/>
        <end position="94"/>
    </location>
</feature>